<reference evidence="4" key="1">
    <citation type="submission" date="2025-08" db="UniProtKB">
        <authorList>
            <consortium name="Ensembl"/>
        </authorList>
    </citation>
    <scope>IDENTIFICATION</scope>
</reference>
<evidence type="ECO:0000313" key="4">
    <source>
        <dbReference type="Ensembl" id="ENSCPVP00000025878.1"/>
    </source>
</evidence>
<evidence type="ECO:0000256" key="3">
    <source>
        <dbReference type="SAM" id="MobiDB-lite"/>
    </source>
</evidence>
<dbReference type="GO" id="GO:0004190">
    <property type="term" value="F:aspartic-type endopeptidase activity"/>
    <property type="evidence" value="ECO:0007669"/>
    <property type="project" value="UniProtKB-KW"/>
</dbReference>
<evidence type="ECO:0000256" key="2">
    <source>
        <dbReference type="ARBA" id="ARBA00022750"/>
    </source>
</evidence>
<reference evidence="4" key="2">
    <citation type="submission" date="2025-09" db="UniProtKB">
        <authorList>
            <consortium name="Ensembl"/>
        </authorList>
    </citation>
    <scope>IDENTIFICATION</scope>
</reference>
<evidence type="ECO:0000313" key="5">
    <source>
        <dbReference type="Proteomes" id="UP000694382"/>
    </source>
</evidence>
<dbReference type="InterPro" id="IPR036157">
    <property type="entry name" value="dUTPase-like_sf"/>
</dbReference>
<dbReference type="InterPro" id="IPR029054">
    <property type="entry name" value="dUTPase-like"/>
</dbReference>
<dbReference type="Gene3D" id="2.70.40.10">
    <property type="match status" value="1"/>
</dbReference>
<dbReference type="Ensembl" id="ENSCPVT00000026451.1">
    <property type="protein sequence ID" value="ENSCPVP00000025878.1"/>
    <property type="gene ID" value="ENSCPVG00000017134.1"/>
</dbReference>
<dbReference type="PANTHER" id="PTHR19422">
    <property type="entry name" value="GAG RETROVIRAL POLYPROTEIN"/>
    <property type="match status" value="1"/>
</dbReference>
<evidence type="ECO:0000256" key="1">
    <source>
        <dbReference type="ARBA" id="ARBA00022670"/>
    </source>
</evidence>
<dbReference type="Pfam" id="PF00692">
    <property type="entry name" value="dUTPase"/>
    <property type="match status" value="1"/>
</dbReference>
<protein>
    <submittedName>
        <fullName evidence="4">Uncharacterized protein</fullName>
    </submittedName>
</protein>
<keyword evidence="5" id="KW-1185">Reference proteome</keyword>
<keyword evidence="1" id="KW-0645">Protease</keyword>
<sequence>MSVPGKRVSERLFSGRHKKSSESCLDSSASQGGGGGLYSFRSSTAGSARVDVETAADVTITDTAVHLIDTNVKGPLGDGLSAFLLGRSSASKKGLDVIPGVIDADYQGVVKIMVRIFFPPVSIPKVILPFLFHLSISQNLPKGMNGFVCHKE</sequence>
<proteinExistence type="predicted"/>
<dbReference type="Proteomes" id="UP000694382">
    <property type="component" value="Unassembled WGS sequence"/>
</dbReference>
<organism evidence="4 5">
    <name type="scientific">Geospiza parvula</name>
    <name type="common">Small tree-finch</name>
    <name type="synonym">Camarhynchus parvulus</name>
    <dbReference type="NCBI Taxonomy" id="87175"/>
    <lineage>
        <taxon>Eukaryota</taxon>
        <taxon>Metazoa</taxon>
        <taxon>Chordata</taxon>
        <taxon>Craniata</taxon>
        <taxon>Vertebrata</taxon>
        <taxon>Euteleostomi</taxon>
        <taxon>Archelosauria</taxon>
        <taxon>Archosauria</taxon>
        <taxon>Dinosauria</taxon>
        <taxon>Saurischia</taxon>
        <taxon>Theropoda</taxon>
        <taxon>Coelurosauria</taxon>
        <taxon>Aves</taxon>
        <taxon>Neognathae</taxon>
        <taxon>Neoaves</taxon>
        <taxon>Telluraves</taxon>
        <taxon>Australaves</taxon>
        <taxon>Passeriformes</taxon>
        <taxon>Thraupidae</taxon>
        <taxon>Camarhynchus</taxon>
    </lineage>
</organism>
<accession>A0A8U8AUN6</accession>
<dbReference type="AlphaFoldDB" id="A0A8U8AUN6"/>
<keyword evidence="2" id="KW-0378">Hydrolase</keyword>
<dbReference type="GO" id="GO:0006508">
    <property type="term" value="P:proteolysis"/>
    <property type="evidence" value="ECO:0007669"/>
    <property type="project" value="UniProtKB-KW"/>
</dbReference>
<dbReference type="InterPro" id="IPR051592">
    <property type="entry name" value="HERV-K_Pro_peptidase_A2"/>
</dbReference>
<keyword evidence="2" id="KW-0064">Aspartyl protease</keyword>
<feature type="region of interest" description="Disordered" evidence="3">
    <location>
        <begin position="1"/>
        <end position="32"/>
    </location>
</feature>
<name>A0A8U8AUN6_GEOPR</name>
<dbReference type="SUPFAM" id="SSF51283">
    <property type="entry name" value="dUTPase-like"/>
    <property type="match status" value="1"/>
</dbReference>
<dbReference type="PANTHER" id="PTHR19422:SF123">
    <property type="entry name" value="RT1 CLASS I, LOCUS CE15"/>
    <property type="match status" value="1"/>
</dbReference>